<protein>
    <recommendedName>
        <fullName evidence="11">Gamma tubulin complex component C-terminal domain-containing protein</fullName>
    </recommendedName>
</protein>
<dbReference type="OrthoDB" id="78652at2759"/>
<evidence type="ECO:0000259" key="7">
    <source>
        <dbReference type="Pfam" id="PF04130"/>
    </source>
</evidence>
<feature type="domain" description="Gamma tubulin complex component C-terminal" evidence="7">
    <location>
        <begin position="1005"/>
        <end position="1309"/>
    </location>
</feature>
<dbReference type="GO" id="GO:0051011">
    <property type="term" value="F:microtubule minus-end binding"/>
    <property type="evidence" value="ECO:0007669"/>
    <property type="project" value="TreeGrafter"/>
</dbReference>
<comment type="subcellular location">
    <subcellularLocation>
        <location evidence="1">Cytoplasm</location>
        <location evidence="1">Cytoskeleton</location>
    </subcellularLocation>
</comment>
<reference evidence="9" key="1">
    <citation type="submission" date="2021-02" db="EMBL/GenBank/DDBJ databases">
        <authorList>
            <person name="Palmer J.M."/>
        </authorList>
    </citation>
    <scope>NUCLEOTIDE SEQUENCE</scope>
    <source>
        <strain evidence="9">SCRP734</strain>
    </source>
</reference>
<dbReference type="GO" id="GO:0051321">
    <property type="term" value="P:meiotic cell cycle"/>
    <property type="evidence" value="ECO:0007669"/>
    <property type="project" value="TreeGrafter"/>
</dbReference>
<feature type="domain" description="Gamma tubulin complex component protein N-terminal" evidence="8">
    <location>
        <begin position="243"/>
        <end position="527"/>
    </location>
</feature>
<evidence type="ECO:0000256" key="6">
    <source>
        <dbReference type="SAM" id="MobiDB-lite"/>
    </source>
</evidence>
<dbReference type="GO" id="GO:0000278">
    <property type="term" value="P:mitotic cell cycle"/>
    <property type="evidence" value="ECO:0007669"/>
    <property type="project" value="TreeGrafter"/>
</dbReference>
<evidence type="ECO:0000256" key="5">
    <source>
        <dbReference type="SAM" id="Coils"/>
    </source>
</evidence>
<feature type="region of interest" description="Disordered" evidence="6">
    <location>
        <begin position="869"/>
        <end position="932"/>
    </location>
</feature>
<keyword evidence="2" id="KW-0963">Cytoplasm</keyword>
<dbReference type="GO" id="GO:0031122">
    <property type="term" value="P:cytoplasmic microtubule organization"/>
    <property type="evidence" value="ECO:0007669"/>
    <property type="project" value="TreeGrafter"/>
</dbReference>
<dbReference type="Pfam" id="PF04130">
    <property type="entry name" value="GCP_C_terminal"/>
    <property type="match status" value="1"/>
</dbReference>
<feature type="compositionally biased region" description="Basic and acidic residues" evidence="6">
    <location>
        <begin position="699"/>
        <end position="717"/>
    </location>
</feature>
<comment type="caution">
    <text evidence="9">The sequence shown here is derived from an EMBL/GenBank/DDBJ whole genome shotgun (WGS) entry which is preliminary data.</text>
</comment>
<evidence type="ECO:0000259" key="8">
    <source>
        <dbReference type="Pfam" id="PF17681"/>
    </source>
</evidence>
<evidence type="ECO:0000256" key="1">
    <source>
        <dbReference type="ARBA" id="ARBA00004245"/>
    </source>
</evidence>
<evidence type="ECO:0000313" key="9">
    <source>
        <dbReference type="EMBL" id="KAG7386295.1"/>
    </source>
</evidence>
<evidence type="ECO:0000256" key="3">
    <source>
        <dbReference type="ARBA" id="ARBA00022701"/>
    </source>
</evidence>
<dbReference type="GO" id="GO:0043015">
    <property type="term" value="F:gamma-tubulin binding"/>
    <property type="evidence" value="ECO:0007669"/>
    <property type="project" value="InterPro"/>
</dbReference>
<dbReference type="PANTHER" id="PTHR19302:SF70">
    <property type="entry name" value="GAMMA-TUBULIN COMPLEX COMPONENT 6"/>
    <property type="match status" value="1"/>
</dbReference>
<dbReference type="Proteomes" id="UP000694044">
    <property type="component" value="Unassembled WGS sequence"/>
</dbReference>
<dbReference type="GO" id="GO:0000930">
    <property type="term" value="C:gamma-tubulin complex"/>
    <property type="evidence" value="ECO:0007669"/>
    <property type="project" value="TreeGrafter"/>
</dbReference>
<gene>
    <name evidence="9" type="ORF">PHYPSEUDO_000423</name>
</gene>
<evidence type="ECO:0000256" key="4">
    <source>
        <dbReference type="ARBA" id="ARBA00023212"/>
    </source>
</evidence>
<organism evidence="9 10">
    <name type="scientific">Phytophthora pseudosyringae</name>
    <dbReference type="NCBI Taxonomy" id="221518"/>
    <lineage>
        <taxon>Eukaryota</taxon>
        <taxon>Sar</taxon>
        <taxon>Stramenopiles</taxon>
        <taxon>Oomycota</taxon>
        <taxon>Peronosporomycetes</taxon>
        <taxon>Peronosporales</taxon>
        <taxon>Peronosporaceae</taxon>
        <taxon>Phytophthora</taxon>
    </lineage>
</organism>
<evidence type="ECO:0008006" key="11">
    <source>
        <dbReference type="Google" id="ProtNLM"/>
    </source>
</evidence>
<dbReference type="InterPro" id="IPR007259">
    <property type="entry name" value="GCP"/>
</dbReference>
<dbReference type="GO" id="GO:0007020">
    <property type="term" value="P:microtubule nucleation"/>
    <property type="evidence" value="ECO:0007669"/>
    <property type="project" value="InterPro"/>
</dbReference>
<feature type="coiled-coil region" evidence="5">
    <location>
        <begin position="599"/>
        <end position="652"/>
    </location>
</feature>
<dbReference type="InterPro" id="IPR041470">
    <property type="entry name" value="GCP_N"/>
</dbReference>
<name>A0A8T1VYE5_9STRA</name>
<dbReference type="GO" id="GO:0000922">
    <property type="term" value="C:spindle pole"/>
    <property type="evidence" value="ECO:0007669"/>
    <property type="project" value="InterPro"/>
</dbReference>
<keyword evidence="3" id="KW-0493">Microtubule</keyword>
<evidence type="ECO:0000313" key="10">
    <source>
        <dbReference type="Proteomes" id="UP000694044"/>
    </source>
</evidence>
<evidence type="ECO:0000256" key="2">
    <source>
        <dbReference type="ARBA" id="ARBA00022490"/>
    </source>
</evidence>
<dbReference type="PANTHER" id="PTHR19302">
    <property type="entry name" value="GAMMA TUBULIN COMPLEX PROTEIN"/>
    <property type="match status" value="1"/>
</dbReference>
<dbReference type="EMBL" id="JAGDFM010000103">
    <property type="protein sequence ID" value="KAG7386295.1"/>
    <property type="molecule type" value="Genomic_DNA"/>
</dbReference>
<proteinExistence type="predicted"/>
<feature type="region of interest" description="Disordered" evidence="6">
    <location>
        <begin position="699"/>
        <end position="760"/>
    </location>
</feature>
<dbReference type="InterPro" id="IPR040457">
    <property type="entry name" value="GCP_C"/>
</dbReference>
<accession>A0A8T1VYE5</accession>
<dbReference type="GO" id="GO:0005874">
    <property type="term" value="C:microtubule"/>
    <property type="evidence" value="ECO:0007669"/>
    <property type="project" value="UniProtKB-KW"/>
</dbReference>
<keyword evidence="4" id="KW-0206">Cytoskeleton</keyword>
<keyword evidence="5" id="KW-0175">Coiled coil</keyword>
<dbReference type="GO" id="GO:0051225">
    <property type="term" value="P:spindle assembly"/>
    <property type="evidence" value="ECO:0007669"/>
    <property type="project" value="TreeGrafter"/>
</dbReference>
<dbReference type="Pfam" id="PF17681">
    <property type="entry name" value="GCP_N_terminal"/>
    <property type="match status" value="1"/>
</dbReference>
<keyword evidence="10" id="KW-1185">Reference proteome</keyword>
<sequence length="1334" mass="148142">MPQDVTPMEAAPEAGVVGLLQRLRSHICCESRSDFRRVLPVYQRLLSPREDAGISVQNELLGIRAKLLACGEAADVVDVVGRMDRVVERCMGIEEQQKQSAEAAVPMEEVMQLLVALAGGQDGETFVLEDPMQTTNEKSSLVFFYDGTQVVHYGEQMQPADWGEASSITENSSWGSECSLDITEPWIARTYAWEDLGDRMGLPESYAKPPVREEKRSLRDLVIPNALACNGDTALEIYEEDLIEDSLRALSGIESTLFRRDFQSATFELPGMRKLKLPNTTVSATKSVLEVFRKAGTMVMRLELLAIYYSQDAARGGKTLQAMGDALQLYLSTHRTLVETIMQQCLESSSSEEDHEDGIFSVTKLLCKTRKMCRVLEVIGDIFHCDDSAFWPLLQHGKFPRGVALLDHLHRHASSLRVDDSSGRIQDLIIWFLVKSCSPLLAVLSDLISLGRVDESTDPFDEFEATTWSRNLLEKAATGAGDGLFNEELLTEATEMLPKFLEEIAPLIAHLSQVQALLRSVDAIASTHPLVNMQPLTLLTRGDEATEHANEWMSTIVGALAYTVVDTHRSEDTETYKSGLGEISPAAEEEEEPIRDFMREDAEAKRSSQLQQRDMLDQQVLEKKQYQLHSAQEEEVDNAKRLKEAVEALADQKAYGREVLLNKYSILLNGAEERHDYMKWRRDRAVRLSTAKEQLQHLRADDTTQWTADKDKRRNESAARAGEGEAVNSVTEENDDNAPKSAGIMAAGVPSTPVSTSEWRASVKVNREAGSRTSVTMDDGAWRTSVKVNKEAGNRSSGVLSDPASTEAVPHKTGIRILNEPGGSGADMYETLYGGSNDLLEENGNVHSAAACATADVEMEDDNRAVDSSLRMDDATPGEPFPKAAGDGDVDMQDASHADEEEFTNQRSAQGDGPRSEASRMTRAAAEPAKSTRLSLPPVHPFFSVTISQEDSEVLIQAITETGLEADFTSFASIVNCCVEIPVRLVTEKLEQVAVDWFRNSLQMLDHLRWLSKLMLMSEGLCMDILARDFLLGLNPTTRVNWGLEGRLSSALTLAMIEGSVALDVVAQAFHYETTAALSQVLDSLTMTPAIASVLNDIELVYDVKWPLGFVITTESLDHYKEMHRFLLHVRLTSVEMREAWGMLRTIRRQGQLSPVHERMCGGVVHRMQAFLRAFNETFATKVLKTAWSELELALEKATKLVELRRYHEEYVSVAVRCCFLGRPTLAVRSAFLDVVSAAWSLSGFVRALKRQVTGRASEETRIRALCEAFDVELRVLVDSLQSVSRDAERNTRDFSEGLLLRLNFNQYYSTDDVPPAAAGARVPRADDVVAVEF</sequence>